<evidence type="ECO:0000313" key="2">
    <source>
        <dbReference type="Proteomes" id="UP000410492"/>
    </source>
</evidence>
<feature type="non-terminal residue" evidence="1">
    <location>
        <position position="44"/>
    </location>
</feature>
<evidence type="ECO:0000313" key="1">
    <source>
        <dbReference type="EMBL" id="VEN37254.1"/>
    </source>
</evidence>
<keyword evidence="2" id="KW-1185">Reference proteome</keyword>
<dbReference type="EMBL" id="CAACVG010003158">
    <property type="protein sequence ID" value="VEN37254.1"/>
    <property type="molecule type" value="Genomic_DNA"/>
</dbReference>
<dbReference type="AlphaFoldDB" id="A0A653BP45"/>
<proteinExistence type="predicted"/>
<gene>
    <name evidence="1" type="ORF">CALMAC_LOCUS2567</name>
</gene>
<reference evidence="1 2" key="1">
    <citation type="submission" date="2019-01" db="EMBL/GenBank/DDBJ databases">
        <authorList>
            <person name="Sayadi A."/>
        </authorList>
    </citation>
    <scope>NUCLEOTIDE SEQUENCE [LARGE SCALE GENOMIC DNA]</scope>
</reference>
<name>A0A653BP45_CALMS</name>
<sequence>MRWDGSTCPTVVPVRVVVRWRARARIDATCGDEEKNSKVTSNQQ</sequence>
<dbReference type="Proteomes" id="UP000410492">
    <property type="component" value="Unassembled WGS sequence"/>
</dbReference>
<protein>
    <submittedName>
        <fullName evidence="1">Uncharacterized protein</fullName>
    </submittedName>
</protein>
<organism evidence="1 2">
    <name type="scientific">Callosobruchus maculatus</name>
    <name type="common">Southern cowpea weevil</name>
    <name type="synonym">Pulse bruchid</name>
    <dbReference type="NCBI Taxonomy" id="64391"/>
    <lineage>
        <taxon>Eukaryota</taxon>
        <taxon>Metazoa</taxon>
        <taxon>Ecdysozoa</taxon>
        <taxon>Arthropoda</taxon>
        <taxon>Hexapoda</taxon>
        <taxon>Insecta</taxon>
        <taxon>Pterygota</taxon>
        <taxon>Neoptera</taxon>
        <taxon>Endopterygota</taxon>
        <taxon>Coleoptera</taxon>
        <taxon>Polyphaga</taxon>
        <taxon>Cucujiformia</taxon>
        <taxon>Chrysomeloidea</taxon>
        <taxon>Chrysomelidae</taxon>
        <taxon>Bruchinae</taxon>
        <taxon>Bruchini</taxon>
        <taxon>Callosobruchus</taxon>
    </lineage>
</organism>
<accession>A0A653BP45</accession>